<dbReference type="EMBL" id="LLXI01001661">
    <property type="protein sequence ID" value="PKY54688.1"/>
    <property type="molecule type" value="Genomic_DNA"/>
</dbReference>
<sequence length="76" mass="8539">MPITYMDSLLLPIIYPCFLNLNASKINPEIWASSENNTNAIEAAHALANWEGKQLKLLTAIIRDIKLMNKLGSYGY</sequence>
<evidence type="ECO:0000313" key="2">
    <source>
        <dbReference type="Proteomes" id="UP000234323"/>
    </source>
</evidence>
<comment type="caution">
    <text evidence="1">The sequence shown here is derived from an EMBL/GenBank/DDBJ whole genome shotgun (WGS) entry which is preliminary data.</text>
</comment>
<dbReference type="VEuPathDB" id="FungiDB:RhiirA1_471094"/>
<name>A0A2I1H732_9GLOM</name>
<dbReference type="Proteomes" id="UP000234323">
    <property type="component" value="Unassembled WGS sequence"/>
</dbReference>
<evidence type="ECO:0000313" key="1">
    <source>
        <dbReference type="EMBL" id="PKY54688.1"/>
    </source>
</evidence>
<protein>
    <submittedName>
        <fullName evidence="1">Uncharacterized protein</fullName>
    </submittedName>
</protein>
<dbReference type="AlphaFoldDB" id="A0A2I1H732"/>
<reference evidence="1 2" key="1">
    <citation type="submission" date="2015-10" db="EMBL/GenBank/DDBJ databases">
        <title>Genome analyses suggest a sexual origin of heterokaryosis in a supposedly ancient asexual fungus.</title>
        <authorList>
            <person name="Ropars J."/>
            <person name="Sedzielewska K."/>
            <person name="Noel J."/>
            <person name="Charron P."/>
            <person name="Farinelli L."/>
            <person name="Marton T."/>
            <person name="Kruger M."/>
            <person name="Pelin A."/>
            <person name="Brachmann A."/>
            <person name="Corradi N."/>
        </authorList>
    </citation>
    <scope>NUCLEOTIDE SEQUENCE [LARGE SCALE GENOMIC DNA]</scope>
    <source>
        <strain evidence="1 2">A4</strain>
    </source>
</reference>
<gene>
    <name evidence="1" type="ORF">RhiirA4_473631</name>
</gene>
<keyword evidence="2" id="KW-1185">Reference proteome</keyword>
<proteinExistence type="predicted"/>
<organism evidence="1 2">
    <name type="scientific">Rhizophagus irregularis</name>
    <dbReference type="NCBI Taxonomy" id="588596"/>
    <lineage>
        <taxon>Eukaryota</taxon>
        <taxon>Fungi</taxon>
        <taxon>Fungi incertae sedis</taxon>
        <taxon>Mucoromycota</taxon>
        <taxon>Glomeromycotina</taxon>
        <taxon>Glomeromycetes</taxon>
        <taxon>Glomerales</taxon>
        <taxon>Glomeraceae</taxon>
        <taxon>Rhizophagus</taxon>
    </lineage>
</organism>
<accession>A0A2I1H732</accession>